<evidence type="ECO:0000256" key="1">
    <source>
        <dbReference type="SAM" id="MobiDB-lite"/>
    </source>
</evidence>
<feature type="compositionally biased region" description="Polar residues" evidence="1">
    <location>
        <begin position="1"/>
        <end position="13"/>
    </location>
</feature>
<evidence type="ECO:0000313" key="3">
    <source>
        <dbReference type="Proteomes" id="UP001176940"/>
    </source>
</evidence>
<organism evidence="2 3">
    <name type="scientific">Ranitomeya imitator</name>
    <name type="common">mimic poison frog</name>
    <dbReference type="NCBI Taxonomy" id="111125"/>
    <lineage>
        <taxon>Eukaryota</taxon>
        <taxon>Metazoa</taxon>
        <taxon>Chordata</taxon>
        <taxon>Craniata</taxon>
        <taxon>Vertebrata</taxon>
        <taxon>Euteleostomi</taxon>
        <taxon>Amphibia</taxon>
        <taxon>Batrachia</taxon>
        <taxon>Anura</taxon>
        <taxon>Neobatrachia</taxon>
        <taxon>Hyloidea</taxon>
        <taxon>Dendrobatidae</taxon>
        <taxon>Dendrobatinae</taxon>
        <taxon>Ranitomeya</taxon>
    </lineage>
</organism>
<dbReference type="Gene3D" id="3.30.420.10">
    <property type="entry name" value="Ribonuclease H-like superfamily/Ribonuclease H"/>
    <property type="match status" value="1"/>
</dbReference>
<dbReference type="EMBL" id="CAUEEQ010037433">
    <property type="protein sequence ID" value="CAJ0953877.1"/>
    <property type="molecule type" value="Genomic_DNA"/>
</dbReference>
<dbReference type="PANTHER" id="PTHR15092">
    <property type="entry name" value="POLY A -SPECIFIC RIBONUCLEASE/TARGET OF EGR1, MEMBER 1"/>
    <property type="match status" value="1"/>
</dbReference>
<dbReference type="InterPro" id="IPR036397">
    <property type="entry name" value="RNaseH_sf"/>
</dbReference>
<dbReference type="Proteomes" id="UP001176940">
    <property type="component" value="Unassembled WGS sequence"/>
</dbReference>
<evidence type="ECO:0000313" key="2">
    <source>
        <dbReference type="EMBL" id="CAJ0953877.1"/>
    </source>
</evidence>
<name>A0ABN9M214_9NEOB</name>
<keyword evidence="3" id="KW-1185">Reference proteome</keyword>
<accession>A0ABN9M214</accession>
<dbReference type="InterPro" id="IPR051181">
    <property type="entry name" value="CAF1_poly(A)_ribonucleases"/>
</dbReference>
<feature type="region of interest" description="Disordered" evidence="1">
    <location>
        <begin position="1"/>
        <end position="58"/>
    </location>
</feature>
<dbReference type="PANTHER" id="PTHR15092:SF37">
    <property type="entry name" value="TARGET OF EGR1 PROTEIN 1"/>
    <property type="match status" value="1"/>
</dbReference>
<proteinExistence type="predicted"/>
<sequence>MGASESTVTNNVDGQMDEDQDGAKIIQASVPSDLCQQPEGPEKTTQPLGDEAAPLLQDSTNNHGAVTKLQLPSSESGTHRAGFDAFMTGYIMAYVWMLKKEKGSDSSASCSLPNCLNKIYLSGKNVPLQIVKSVFSKSSRAHVQKMRLISSGDS</sequence>
<gene>
    <name evidence="2" type="ORF">RIMI_LOCUS14481717</name>
</gene>
<reference evidence="2" key="1">
    <citation type="submission" date="2023-07" db="EMBL/GenBank/DDBJ databases">
        <authorList>
            <person name="Stuckert A."/>
        </authorList>
    </citation>
    <scope>NUCLEOTIDE SEQUENCE</scope>
</reference>
<comment type="caution">
    <text evidence="2">The sequence shown here is derived from an EMBL/GenBank/DDBJ whole genome shotgun (WGS) entry which is preliminary data.</text>
</comment>
<protein>
    <submittedName>
        <fullName evidence="2">Uncharacterized protein</fullName>
    </submittedName>
</protein>